<gene>
    <name evidence="1" type="ORF">ATO8_05476</name>
</gene>
<keyword evidence="2" id="KW-1185">Reference proteome</keyword>
<dbReference type="STRING" id="1379903.ATO8_05476"/>
<name>W4HL60_9RHOB</name>
<evidence type="ECO:0008006" key="3">
    <source>
        <dbReference type="Google" id="ProtNLM"/>
    </source>
</evidence>
<dbReference type="RefSeq" id="WP_043842766.1">
    <property type="nucleotide sequence ID" value="NZ_AQQW01000003.1"/>
</dbReference>
<comment type="caution">
    <text evidence="1">The sequence shown here is derived from an EMBL/GenBank/DDBJ whole genome shotgun (WGS) entry which is preliminary data.</text>
</comment>
<accession>W4HL60</accession>
<dbReference type="Proteomes" id="UP000019063">
    <property type="component" value="Unassembled WGS sequence"/>
</dbReference>
<organism evidence="1 2">
    <name type="scientific">Roseivivax marinus</name>
    <dbReference type="NCBI Taxonomy" id="1379903"/>
    <lineage>
        <taxon>Bacteria</taxon>
        <taxon>Pseudomonadati</taxon>
        <taxon>Pseudomonadota</taxon>
        <taxon>Alphaproteobacteria</taxon>
        <taxon>Rhodobacterales</taxon>
        <taxon>Roseobacteraceae</taxon>
        <taxon>Roseivivax</taxon>
    </lineage>
</organism>
<dbReference type="eggNOG" id="ENOG503016E">
    <property type="taxonomic scope" value="Bacteria"/>
</dbReference>
<reference evidence="1 2" key="1">
    <citation type="journal article" date="2014" name="Antonie Van Leeuwenhoek">
        <title>Roseivivax atlanticus sp. nov., isolated from surface seawater of the Atlantic Ocean.</title>
        <authorList>
            <person name="Li G."/>
            <person name="Lai Q."/>
            <person name="Liu X."/>
            <person name="Sun F."/>
            <person name="Shao Z."/>
        </authorList>
    </citation>
    <scope>NUCLEOTIDE SEQUENCE [LARGE SCALE GENOMIC DNA]</scope>
    <source>
        <strain evidence="1 2">22II-s10s</strain>
    </source>
</reference>
<proteinExistence type="predicted"/>
<dbReference type="EMBL" id="AQQW01000003">
    <property type="protein sequence ID" value="ETW13454.1"/>
    <property type="molecule type" value="Genomic_DNA"/>
</dbReference>
<dbReference type="AlphaFoldDB" id="W4HL60"/>
<evidence type="ECO:0000313" key="1">
    <source>
        <dbReference type="EMBL" id="ETW13454.1"/>
    </source>
</evidence>
<sequence>MRFVLLSEDRVIAEDAAAIIRDVEPTSEVVICADLAKALDHARDPVPPVAVVMVEPRRALDGHPLTLLALARGFRVLVMSEQDAALPAHISEHVRSAPMPFTSESFGLLISRLVRDRSQG</sequence>
<protein>
    <recommendedName>
        <fullName evidence="3">Response regulatory domain-containing protein</fullName>
    </recommendedName>
</protein>
<evidence type="ECO:0000313" key="2">
    <source>
        <dbReference type="Proteomes" id="UP000019063"/>
    </source>
</evidence>